<comment type="caution">
    <text evidence="2">The sequence shown here is derived from an EMBL/GenBank/DDBJ whole genome shotgun (WGS) entry which is preliminary data.</text>
</comment>
<dbReference type="AlphaFoldDB" id="A0AAN8B7I5"/>
<reference evidence="2 3" key="1">
    <citation type="journal article" date="2023" name="Mol. Biol. Evol.">
        <title>Genomics of Secondarily Temperate Adaptation in the Only Non-Antarctic Icefish.</title>
        <authorList>
            <person name="Rivera-Colon A.G."/>
            <person name="Rayamajhi N."/>
            <person name="Minhas B.F."/>
            <person name="Madrigal G."/>
            <person name="Bilyk K.T."/>
            <person name="Yoon V."/>
            <person name="Hune M."/>
            <person name="Gregory S."/>
            <person name="Cheng C.H.C."/>
            <person name="Catchen J.M."/>
        </authorList>
    </citation>
    <scope>NUCLEOTIDE SEQUENCE [LARGE SCALE GENOMIC DNA]</scope>
    <source>
        <strain evidence="2">JC2023a</strain>
    </source>
</reference>
<keyword evidence="3" id="KW-1185">Reference proteome</keyword>
<sequence>MPRPYPELDCRTSCKQLPSCPEEEWRQGSRAKLQERARPVFGRLEVYINRPVPQDTNRYLNFADLYPRFVGFPPQFKCPGQKNSALSLPPPLCQTSSGTNSPVNPKPSFEA</sequence>
<dbReference type="Proteomes" id="UP001335648">
    <property type="component" value="Unassembled WGS sequence"/>
</dbReference>
<dbReference type="EMBL" id="JAULUE010002064">
    <property type="protein sequence ID" value="KAK5880025.1"/>
    <property type="molecule type" value="Genomic_DNA"/>
</dbReference>
<feature type="region of interest" description="Disordered" evidence="1">
    <location>
        <begin position="87"/>
        <end position="111"/>
    </location>
</feature>
<feature type="compositionally biased region" description="Polar residues" evidence="1">
    <location>
        <begin position="93"/>
        <end position="103"/>
    </location>
</feature>
<accession>A0AAN8B7I5</accession>
<name>A0AAN8B7I5_9TELE</name>
<gene>
    <name evidence="2" type="ORF">CesoFtcFv8_023094</name>
</gene>
<evidence type="ECO:0000256" key="1">
    <source>
        <dbReference type="SAM" id="MobiDB-lite"/>
    </source>
</evidence>
<protein>
    <submittedName>
        <fullName evidence="2">Uncharacterized protein</fullName>
    </submittedName>
</protein>
<evidence type="ECO:0000313" key="2">
    <source>
        <dbReference type="EMBL" id="KAK5880025.1"/>
    </source>
</evidence>
<organism evidence="2 3">
    <name type="scientific">Champsocephalus esox</name>
    <name type="common">pike icefish</name>
    <dbReference type="NCBI Taxonomy" id="159716"/>
    <lineage>
        <taxon>Eukaryota</taxon>
        <taxon>Metazoa</taxon>
        <taxon>Chordata</taxon>
        <taxon>Craniata</taxon>
        <taxon>Vertebrata</taxon>
        <taxon>Euteleostomi</taxon>
        <taxon>Actinopterygii</taxon>
        <taxon>Neopterygii</taxon>
        <taxon>Teleostei</taxon>
        <taxon>Neoteleostei</taxon>
        <taxon>Acanthomorphata</taxon>
        <taxon>Eupercaria</taxon>
        <taxon>Perciformes</taxon>
        <taxon>Notothenioidei</taxon>
        <taxon>Channichthyidae</taxon>
        <taxon>Champsocephalus</taxon>
    </lineage>
</organism>
<proteinExistence type="predicted"/>
<evidence type="ECO:0000313" key="3">
    <source>
        <dbReference type="Proteomes" id="UP001335648"/>
    </source>
</evidence>